<evidence type="ECO:0000256" key="8">
    <source>
        <dbReference type="ARBA" id="ARBA00022840"/>
    </source>
</evidence>
<dbReference type="SMART" id="SM00086">
    <property type="entry name" value="PAC"/>
    <property type="match status" value="5"/>
</dbReference>
<evidence type="ECO:0000256" key="12">
    <source>
        <dbReference type="ARBA" id="ARBA00074306"/>
    </source>
</evidence>
<dbReference type="InterPro" id="IPR004358">
    <property type="entry name" value="Sig_transdc_His_kin-like_C"/>
</dbReference>
<dbReference type="SUPFAM" id="SSF55874">
    <property type="entry name" value="ATPase domain of HSP90 chaperone/DNA topoisomerase II/histidine kinase"/>
    <property type="match status" value="1"/>
</dbReference>
<keyword evidence="7" id="KW-0418">Kinase</keyword>
<dbReference type="InterPro" id="IPR011006">
    <property type="entry name" value="CheY-like_superfamily"/>
</dbReference>
<dbReference type="PATRIC" id="fig|1178515.4.peg.3065"/>
<dbReference type="InterPro" id="IPR003661">
    <property type="entry name" value="HisK_dim/P_dom"/>
</dbReference>
<evidence type="ECO:0000256" key="4">
    <source>
        <dbReference type="ARBA" id="ARBA00022553"/>
    </source>
</evidence>
<keyword evidence="9" id="KW-0902">Two-component regulatory system</keyword>
<organism evidence="18 19">
    <name type="scientific">Paenibacillus swuensis</name>
    <dbReference type="NCBI Taxonomy" id="1178515"/>
    <lineage>
        <taxon>Bacteria</taxon>
        <taxon>Bacillati</taxon>
        <taxon>Bacillota</taxon>
        <taxon>Bacilli</taxon>
        <taxon>Bacillales</taxon>
        <taxon>Paenibacillaceae</taxon>
        <taxon>Paenibacillus</taxon>
    </lineage>
</organism>
<dbReference type="Gene3D" id="3.30.450.20">
    <property type="entry name" value="PAS domain"/>
    <property type="match status" value="5"/>
</dbReference>
<feature type="domain" description="Histidine kinase" evidence="14">
    <location>
        <begin position="638"/>
        <end position="860"/>
    </location>
</feature>
<name>A0A172TPH8_9BACL</name>
<dbReference type="SMART" id="SM00387">
    <property type="entry name" value="HATPase_c"/>
    <property type="match status" value="1"/>
</dbReference>
<dbReference type="OrthoDB" id="9815750at2"/>
<dbReference type="PANTHER" id="PTHR45339:SF1">
    <property type="entry name" value="HYBRID SIGNAL TRANSDUCTION HISTIDINE KINASE J"/>
    <property type="match status" value="1"/>
</dbReference>
<feature type="domain" description="PAC" evidence="17">
    <location>
        <begin position="189"/>
        <end position="244"/>
    </location>
</feature>
<evidence type="ECO:0000256" key="7">
    <source>
        <dbReference type="ARBA" id="ARBA00022777"/>
    </source>
</evidence>
<dbReference type="PRINTS" id="PR00344">
    <property type="entry name" value="BCTRLSENSOR"/>
</dbReference>
<sequence>MGLAIVSLEDWHMFQINQALCSMIGYSSDELLHSPFAQYTFTEDWTETIQNRLTNSVLRHPKNPLEHEVRLIHKDGHIIWICLHVSLLADPDENTSNANQLILHMENITDKKMIENRLPDNADLNTLFHYNVQDIISYSSPDGTILYVSPSVKKALGYEPHELIGKNRKQFYHPEHVSTMIDKKTLFSEQGEMFVRKVRHKDGHYLWIETKFQIIRDRAGRIDKVLTIARDVTERIKYEKTLSEAQRIAQIGSWDWDLVNSKLSFSEELRRIFGYTFPAVVEQPDLFMRSILPEDLEYVSNSISETLLHGKSSSLIYRIVLPDSSIKFIQGHWQVTQNELGEAIYVVGLVQDITERILMEDKLREREQNYRLISEYSMDFISRHKVDEMATFLFASPVCQTMLGYEPAEMIGTSGLGYIHPDDVESVKLFLDETFLGKGAESVTFRFRRKSGEYLWFETTCRYTFDELGSVQEIMAISRDITERKIYVEEIEKMSYQHTLILNSVSEGIFGVAPNGQGMFINPAGAAMLGYKPAELIDTHKLASIQQTRSDGSQYKDGDSRIQRAVRDGLFLEKSEAVFWRKDGSSFLVKYQVTPIFDKGIRKGAVIVFSDITTEKEIIKAKESAEQADRAKSEFLAIMSHEIRTPMNGVIGMTGLLAETQLSEEQQSYIGIIQESGDALLHILNEILDFSKIEAGKMTLTHEPIELYTLLYSVTELFAPKAADKGLSIHYEMDKEIPPIIMGDPSRLRQVLVNLVGNAIKFTDKGYISIRVNRTVSVDPSRIAIQFIVKDTGIGIPSDKKDLLFHSFSQLHPAINRKYGGTGLGLAICKKLVELMGGTIGVESVEGEGSEFYFTLSSKLWENLNYAETNPISKEMLPSPAEISHSSGKFGPLQILLAEDHPVNRKLFVAILKRLGYMTDVVVNGAEAVEAALNKQYDLIFMDIQMPVMDGLEATANIKKQFPVGSLPTICAVTAFAQEEDRQMCLKAGMKEFISKPVKFNEVERVLKVCAQHLQ</sequence>
<evidence type="ECO:0000256" key="13">
    <source>
        <dbReference type="PROSITE-ProRule" id="PRU00169"/>
    </source>
</evidence>
<dbReference type="CDD" id="cd17546">
    <property type="entry name" value="REC_hyHK_CKI1_RcsC-like"/>
    <property type="match status" value="1"/>
</dbReference>
<keyword evidence="8" id="KW-0067">ATP-binding</keyword>
<feature type="domain" description="PAS" evidence="16">
    <location>
        <begin position="386"/>
        <end position="438"/>
    </location>
</feature>
<dbReference type="Pfam" id="PF00072">
    <property type="entry name" value="Response_reg"/>
    <property type="match status" value="1"/>
</dbReference>
<evidence type="ECO:0000259" key="17">
    <source>
        <dbReference type="PROSITE" id="PS50113"/>
    </source>
</evidence>
<dbReference type="FunFam" id="3.30.565.10:FF:000010">
    <property type="entry name" value="Sensor histidine kinase RcsC"/>
    <property type="match status" value="1"/>
</dbReference>
<dbReference type="FunFam" id="1.10.287.130:FF:000002">
    <property type="entry name" value="Two-component osmosensing histidine kinase"/>
    <property type="match status" value="1"/>
</dbReference>
<dbReference type="GO" id="GO:0000155">
    <property type="term" value="F:phosphorelay sensor kinase activity"/>
    <property type="evidence" value="ECO:0007669"/>
    <property type="project" value="InterPro"/>
</dbReference>
<gene>
    <name evidence="18" type="ORF">SY83_15250</name>
</gene>
<feature type="domain" description="PAC" evidence="17">
    <location>
        <begin position="441"/>
        <end position="493"/>
    </location>
</feature>
<dbReference type="PANTHER" id="PTHR45339">
    <property type="entry name" value="HYBRID SIGNAL TRANSDUCTION HISTIDINE KINASE J"/>
    <property type="match status" value="1"/>
</dbReference>
<dbReference type="InterPro" id="IPR035965">
    <property type="entry name" value="PAS-like_dom_sf"/>
</dbReference>
<dbReference type="InterPro" id="IPR003594">
    <property type="entry name" value="HATPase_dom"/>
</dbReference>
<dbReference type="PROSITE" id="PS50109">
    <property type="entry name" value="HIS_KIN"/>
    <property type="match status" value="1"/>
</dbReference>
<protein>
    <recommendedName>
        <fullName evidence="12">Circadian input-output histidine kinase CikA</fullName>
        <ecNumber evidence="3">2.7.13.3</ecNumber>
    </recommendedName>
    <alternativeName>
        <fullName evidence="11">Sensory/regulatory protein RpfC</fullName>
    </alternativeName>
</protein>
<dbReference type="InterPro" id="IPR000014">
    <property type="entry name" value="PAS"/>
</dbReference>
<dbReference type="PROSITE" id="PS50112">
    <property type="entry name" value="PAS"/>
    <property type="match status" value="3"/>
</dbReference>
<dbReference type="Pfam" id="PF08447">
    <property type="entry name" value="PAS_3"/>
    <property type="match status" value="4"/>
</dbReference>
<comment type="similarity">
    <text evidence="2">In the N-terminal section; belongs to the phytochrome family.</text>
</comment>
<reference evidence="18 19" key="1">
    <citation type="submission" date="2015-01" db="EMBL/GenBank/DDBJ databases">
        <title>Paenibacillus swuensis/DY6/whole genome sequencing.</title>
        <authorList>
            <person name="Kim M.K."/>
            <person name="Srinivasan S."/>
            <person name="Lee J.-J."/>
        </authorList>
    </citation>
    <scope>NUCLEOTIDE SEQUENCE [LARGE SCALE GENOMIC DNA]</scope>
    <source>
        <strain evidence="18 19">DY6</strain>
    </source>
</reference>
<dbReference type="PROSITE" id="PS50110">
    <property type="entry name" value="RESPONSE_REGULATORY"/>
    <property type="match status" value="1"/>
</dbReference>
<dbReference type="InterPro" id="IPR013655">
    <property type="entry name" value="PAS_fold_3"/>
</dbReference>
<keyword evidence="6" id="KW-0547">Nucleotide-binding</keyword>
<dbReference type="Pfam" id="PF00512">
    <property type="entry name" value="HisKA"/>
    <property type="match status" value="1"/>
</dbReference>
<dbReference type="Proteomes" id="UP000076927">
    <property type="component" value="Chromosome"/>
</dbReference>
<evidence type="ECO:0000313" key="19">
    <source>
        <dbReference type="Proteomes" id="UP000076927"/>
    </source>
</evidence>
<dbReference type="CDD" id="cd00130">
    <property type="entry name" value="PAS"/>
    <property type="match status" value="5"/>
</dbReference>
<evidence type="ECO:0000256" key="11">
    <source>
        <dbReference type="ARBA" id="ARBA00068150"/>
    </source>
</evidence>
<accession>A0A172TPH8</accession>
<feature type="domain" description="PAC" evidence="17">
    <location>
        <begin position="65"/>
        <end position="120"/>
    </location>
</feature>
<evidence type="ECO:0000256" key="5">
    <source>
        <dbReference type="ARBA" id="ARBA00022679"/>
    </source>
</evidence>
<dbReference type="InterPro" id="IPR001610">
    <property type="entry name" value="PAC"/>
</dbReference>
<dbReference type="Pfam" id="PF13426">
    <property type="entry name" value="PAS_9"/>
    <property type="match status" value="1"/>
</dbReference>
<dbReference type="GO" id="GO:0005524">
    <property type="term" value="F:ATP binding"/>
    <property type="evidence" value="ECO:0007669"/>
    <property type="project" value="UniProtKB-KW"/>
</dbReference>
<dbReference type="STRING" id="1178515.SY83_15250"/>
<dbReference type="SMART" id="SM00091">
    <property type="entry name" value="PAS"/>
    <property type="match status" value="5"/>
</dbReference>
<evidence type="ECO:0000256" key="10">
    <source>
        <dbReference type="ARBA" id="ARBA00064003"/>
    </source>
</evidence>
<feature type="domain" description="PAS" evidence="16">
    <location>
        <begin position="501"/>
        <end position="569"/>
    </location>
</feature>
<evidence type="ECO:0000256" key="9">
    <source>
        <dbReference type="ARBA" id="ARBA00023012"/>
    </source>
</evidence>
<dbReference type="SUPFAM" id="SSF47384">
    <property type="entry name" value="Homodimeric domain of signal transducing histidine kinase"/>
    <property type="match status" value="1"/>
</dbReference>
<evidence type="ECO:0000259" key="16">
    <source>
        <dbReference type="PROSITE" id="PS50112"/>
    </source>
</evidence>
<dbReference type="Gene3D" id="3.30.565.10">
    <property type="entry name" value="Histidine kinase-like ATPase, C-terminal domain"/>
    <property type="match status" value="1"/>
</dbReference>
<feature type="domain" description="PAC" evidence="17">
    <location>
        <begin position="313"/>
        <end position="365"/>
    </location>
</feature>
<evidence type="ECO:0000256" key="6">
    <source>
        <dbReference type="ARBA" id="ARBA00022741"/>
    </source>
</evidence>
<keyword evidence="5" id="KW-0808">Transferase</keyword>
<evidence type="ECO:0000259" key="15">
    <source>
        <dbReference type="PROSITE" id="PS50110"/>
    </source>
</evidence>
<evidence type="ECO:0000256" key="3">
    <source>
        <dbReference type="ARBA" id="ARBA00012438"/>
    </source>
</evidence>
<dbReference type="Gene3D" id="1.10.287.130">
    <property type="match status" value="1"/>
</dbReference>
<comment type="subunit">
    <text evidence="10">At low DSF concentrations, interacts with RpfF.</text>
</comment>
<keyword evidence="4 13" id="KW-0597">Phosphoprotein</keyword>
<dbReference type="NCBIfam" id="TIGR00229">
    <property type="entry name" value="sensory_box"/>
    <property type="match status" value="4"/>
</dbReference>
<dbReference type="KEGG" id="pswu:SY83_15250"/>
<dbReference type="EC" id="2.7.13.3" evidence="3"/>
<dbReference type="InterPro" id="IPR005467">
    <property type="entry name" value="His_kinase_dom"/>
</dbReference>
<evidence type="ECO:0000256" key="2">
    <source>
        <dbReference type="ARBA" id="ARBA00006402"/>
    </source>
</evidence>
<dbReference type="SUPFAM" id="SSF52172">
    <property type="entry name" value="CheY-like"/>
    <property type="match status" value="1"/>
</dbReference>
<comment type="catalytic activity">
    <reaction evidence="1">
        <text>ATP + protein L-histidine = ADP + protein N-phospho-L-histidine.</text>
        <dbReference type="EC" id="2.7.13.3"/>
    </reaction>
</comment>
<dbReference type="CDD" id="cd00082">
    <property type="entry name" value="HisKA"/>
    <property type="match status" value="1"/>
</dbReference>
<dbReference type="EMBL" id="CP011388">
    <property type="protein sequence ID" value="ANE48948.1"/>
    <property type="molecule type" value="Genomic_DNA"/>
</dbReference>
<dbReference type="InterPro" id="IPR036097">
    <property type="entry name" value="HisK_dim/P_sf"/>
</dbReference>
<keyword evidence="19" id="KW-1185">Reference proteome</keyword>
<dbReference type="InterPro" id="IPR036890">
    <property type="entry name" value="HATPase_C_sf"/>
</dbReference>
<evidence type="ECO:0000256" key="1">
    <source>
        <dbReference type="ARBA" id="ARBA00000085"/>
    </source>
</evidence>
<feature type="domain" description="PAC" evidence="17">
    <location>
        <begin position="573"/>
        <end position="624"/>
    </location>
</feature>
<dbReference type="SUPFAM" id="SSF55785">
    <property type="entry name" value="PYP-like sensor domain (PAS domain)"/>
    <property type="match status" value="5"/>
</dbReference>
<dbReference type="Pfam" id="PF02518">
    <property type="entry name" value="HATPase_c"/>
    <property type="match status" value="1"/>
</dbReference>
<dbReference type="InterPro" id="IPR000700">
    <property type="entry name" value="PAS-assoc_C"/>
</dbReference>
<dbReference type="CDD" id="cd16922">
    <property type="entry name" value="HATPase_EvgS-ArcB-TorS-like"/>
    <property type="match status" value="1"/>
</dbReference>
<feature type="domain" description="Response regulatory" evidence="15">
    <location>
        <begin position="894"/>
        <end position="1011"/>
    </location>
</feature>
<evidence type="ECO:0000259" key="14">
    <source>
        <dbReference type="PROSITE" id="PS50109"/>
    </source>
</evidence>
<feature type="modified residue" description="4-aspartylphosphate" evidence="13">
    <location>
        <position position="943"/>
    </location>
</feature>
<dbReference type="Gene3D" id="2.10.70.100">
    <property type="match status" value="1"/>
</dbReference>
<evidence type="ECO:0000313" key="18">
    <source>
        <dbReference type="EMBL" id="ANE48948.1"/>
    </source>
</evidence>
<dbReference type="AlphaFoldDB" id="A0A172TPH8"/>
<dbReference type="InterPro" id="IPR001789">
    <property type="entry name" value="Sig_transdc_resp-reg_receiver"/>
</dbReference>
<dbReference type="SMART" id="SM00388">
    <property type="entry name" value="HisKA"/>
    <property type="match status" value="1"/>
</dbReference>
<feature type="domain" description="PAS" evidence="16">
    <location>
        <begin position="120"/>
        <end position="175"/>
    </location>
</feature>
<dbReference type="Gene3D" id="3.40.50.2300">
    <property type="match status" value="1"/>
</dbReference>
<dbReference type="SMART" id="SM00448">
    <property type="entry name" value="REC"/>
    <property type="match status" value="1"/>
</dbReference>
<dbReference type="PROSITE" id="PS50113">
    <property type="entry name" value="PAC"/>
    <property type="match status" value="5"/>
</dbReference>
<proteinExistence type="inferred from homology"/>